<proteinExistence type="predicted"/>
<evidence type="ECO:0000256" key="1">
    <source>
        <dbReference type="SAM" id="MobiDB-lite"/>
    </source>
</evidence>
<dbReference type="EMBL" id="SOCP01000004">
    <property type="protein sequence ID" value="TDV54159.1"/>
    <property type="molecule type" value="Genomic_DNA"/>
</dbReference>
<dbReference type="AlphaFoldDB" id="A0A4R7VXE6"/>
<keyword evidence="3" id="KW-1185">Reference proteome</keyword>
<feature type="region of interest" description="Disordered" evidence="1">
    <location>
        <begin position="23"/>
        <end position="60"/>
    </location>
</feature>
<protein>
    <submittedName>
        <fullName evidence="2">Uncharacterized protein</fullName>
    </submittedName>
</protein>
<gene>
    <name evidence="2" type="ORF">CLV71_104628</name>
</gene>
<feature type="compositionally biased region" description="Basic and acidic residues" evidence="1">
    <location>
        <begin position="24"/>
        <end position="46"/>
    </location>
</feature>
<feature type="compositionally biased region" description="Pro residues" evidence="1">
    <location>
        <begin position="47"/>
        <end position="60"/>
    </location>
</feature>
<name>A0A4R7VXE6_9PSEU</name>
<dbReference type="Proteomes" id="UP000294927">
    <property type="component" value="Unassembled WGS sequence"/>
</dbReference>
<comment type="caution">
    <text evidence="2">The sequence shown here is derived from an EMBL/GenBank/DDBJ whole genome shotgun (WGS) entry which is preliminary data.</text>
</comment>
<sequence length="60" mass="6783">MPEEAEAPTHTAASTRLRALRAQLTEEPRPLSERLIKRLTTEDRGPRPLPRPDTPDFVPP</sequence>
<accession>A0A4R7VXE6</accession>
<reference evidence="2 3" key="1">
    <citation type="submission" date="2019-03" db="EMBL/GenBank/DDBJ databases">
        <title>Genomic Encyclopedia of Archaeal and Bacterial Type Strains, Phase II (KMG-II): from individual species to whole genera.</title>
        <authorList>
            <person name="Goeker M."/>
        </authorList>
    </citation>
    <scope>NUCLEOTIDE SEQUENCE [LARGE SCALE GENOMIC DNA]</scope>
    <source>
        <strain evidence="2 3">DSM 45499</strain>
    </source>
</reference>
<organism evidence="2 3">
    <name type="scientific">Actinophytocola oryzae</name>
    <dbReference type="NCBI Taxonomy" id="502181"/>
    <lineage>
        <taxon>Bacteria</taxon>
        <taxon>Bacillati</taxon>
        <taxon>Actinomycetota</taxon>
        <taxon>Actinomycetes</taxon>
        <taxon>Pseudonocardiales</taxon>
        <taxon>Pseudonocardiaceae</taxon>
    </lineage>
</organism>
<evidence type="ECO:0000313" key="2">
    <source>
        <dbReference type="EMBL" id="TDV54159.1"/>
    </source>
</evidence>
<evidence type="ECO:0000313" key="3">
    <source>
        <dbReference type="Proteomes" id="UP000294927"/>
    </source>
</evidence>